<dbReference type="InterPro" id="IPR019787">
    <property type="entry name" value="Znf_PHD-finger"/>
</dbReference>
<dbReference type="GO" id="GO:0003714">
    <property type="term" value="F:transcription corepressor activity"/>
    <property type="evidence" value="ECO:0007669"/>
    <property type="project" value="InterPro"/>
</dbReference>
<feature type="region of interest" description="Disordered" evidence="7">
    <location>
        <begin position="61"/>
        <end position="119"/>
    </location>
</feature>
<keyword evidence="3 6" id="KW-0863">Zinc-finger</keyword>
<feature type="compositionally biased region" description="Polar residues" evidence="7">
    <location>
        <begin position="1216"/>
        <end position="1229"/>
    </location>
</feature>
<evidence type="ECO:0000256" key="7">
    <source>
        <dbReference type="SAM" id="MobiDB-lite"/>
    </source>
</evidence>
<dbReference type="SUPFAM" id="SSF57903">
    <property type="entry name" value="FYVE/PHD zinc finger"/>
    <property type="match status" value="1"/>
</dbReference>
<dbReference type="RefSeq" id="XP_010912367.1">
    <property type="nucleotide sequence ID" value="XM_010914065.2"/>
</dbReference>
<feature type="region of interest" description="Disordered" evidence="7">
    <location>
        <begin position="1193"/>
        <end position="1229"/>
    </location>
</feature>
<organism evidence="9 10">
    <name type="scientific">Elaeis guineensis var. tenera</name>
    <name type="common">Oil palm</name>
    <dbReference type="NCBI Taxonomy" id="51953"/>
    <lineage>
        <taxon>Eukaryota</taxon>
        <taxon>Viridiplantae</taxon>
        <taxon>Streptophyta</taxon>
        <taxon>Embryophyta</taxon>
        <taxon>Tracheophyta</taxon>
        <taxon>Spermatophyta</taxon>
        <taxon>Magnoliopsida</taxon>
        <taxon>Liliopsida</taxon>
        <taxon>Arecaceae</taxon>
        <taxon>Arecoideae</taxon>
        <taxon>Cocoseae</taxon>
        <taxon>Elaeidinae</taxon>
        <taxon>Elaeis</taxon>
    </lineage>
</organism>
<evidence type="ECO:0000256" key="2">
    <source>
        <dbReference type="ARBA" id="ARBA00022723"/>
    </source>
</evidence>
<dbReference type="GO" id="GO:0005634">
    <property type="term" value="C:nucleus"/>
    <property type="evidence" value="ECO:0007669"/>
    <property type="project" value="UniProtKB-SubCell"/>
</dbReference>
<dbReference type="InterPro" id="IPR016181">
    <property type="entry name" value="Acyl_CoA_acyltransferase"/>
</dbReference>
<dbReference type="InterPro" id="IPR001965">
    <property type="entry name" value="Znf_PHD"/>
</dbReference>
<dbReference type="PROSITE" id="PS50016">
    <property type="entry name" value="ZF_PHD_2"/>
    <property type="match status" value="1"/>
</dbReference>
<feature type="region of interest" description="Disordered" evidence="7">
    <location>
        <begin position="669"/>
        <end position="753"/>
    </location>
</feature>
<feature type="compositionally biased region" description="Polar residues" evidence="7">
    <location>
        <begin position="678"/>
        <end position="688"/>
    </location>
</feature>
<dbReference type="Pfam" id="PF23209">
    <property type="entry name" value="IDM1_C"/>
    <property type="match status" value="1"/>
</dbReference>
<dbReference type="Gene3D" id="3.30.40.10">
    <property type="entry name" value="Zinc/RING finger domain, C3HC4 (zinc finger)"/>
    <property type="match status" value="1"/>
</dbReference>
<dbReference type="KEGG" id="egu:105038303"/>
<accession>A0A6I9QRV8</accession>
<evidence type="ECO:0000313" key="9">
    <source>
        <dbReference type="Proteomes" id="UP000504607"/>
    </source>
</evidence>
<gene>
    <name evidence="10 11 12" type="primary">LOC105038303</name>
</gene>
<evidence type="ECO:0000313" key="11">
    <source>
        <dbReference type="RefSeq" id="XP_019703674.1"/>
    </source>
</evidence>
<dbReference type="Proteomes" id="UP000504607">
    <property type="component" value="Chromosome 2"/>
</dbReference>
<dbReference type="InterPro" id="IPR013083">
    <property type="entry name" value="Znf_RING/FYVE/PHD"/>
</dbReference>
<reference evidence="10 11" key="1">
    <citation type="submission" date="2025-04" db="UniProtKB">
        <authorList>
            <consortium name="RefSeq"/>
        </authorList>
    </citation>
    <scope>IDENTIFICATION</scope>
</reference>
<dbReference type="GeneID" id="105038303"/>
<keyword evidence="5" id="KW-0539">Nucleus</keyword>
<dbReference type="InterPro" id="IPR032308">
    <property type="entry name" value="TDBD"/>
</dbReference>
<dbReference type="SMART" id="SM00249">
    <property type="entry name" value="PHD"/>
    <property type="match status" value="2"/>
</dbReference>
<dbReference type="CDD" id="cd04301">
    <property type="entry name" value="NAT_SF"/>
    <property type="match status" value="1"/>
</dbReference>
<dbReference type="PANTHER" id="PTHR46309:SF1">
    <property type="entry name" value="PHD FINGER PROTEIN 12"/>
    <property type="match status" value="1"/>
</dbReference>
<evidence type="ECO:0000256" key="5">
    <source>
        <dbReference type="ARBA" id="ARBA00023242"/>
    </source>
</evidence>
<dbReference type="SUPFAM" id="SSF55729">
    <property type="entry name" value="Acyl-CoA N-acyltransferases (Nat)"/>
    <property type="match status" value="1"/>
</dbReference>
<evidence type="ECO:0000256" key="6">
    <source>
        <dbReference type="PROSITE-ProRule" id="PRU00146"/>
    </source>
</evidence>
<dbReference type="RefSeq" id="XP_029118380.1">
    <property type="nucleotide sequence ID" value="XM_029262547.1"/>
</dbReference>
<dbReference type="Pfam" id="PF16135">
    <property type="entry name" value="TDBD"/>
    <property type="match status" value="1"/>
</dbReference>
<evidence type="ECO:0000259" key="8">
    <source>
        <dbReference type="PROSITE" id="PS50016"/>
    </source>
</evidence>
<feature type="compositionally biased region" description="Basic and acidic residues" evidence="7">
    <location>
        <begin position="689"/>
        <end position="714"/>
    </location>
</feature>
<keyword evidence="2" id="KW-0479">Metal-binding</keyword>
<dbReference type="GO" id="GO:0006357">
    <property type="term" value="P:regulation of transcription by RNA polymerase II"/>
    <property type="evidence" value="ECO:0007669"/>
    <property type="project" value="TreeGrafter"/>
</dbReference>
<dbReference type="InterPro" id="IPR042163">
    <property type="entry name" value="PHF12"/>
</dbReference>
<evidence type="ECO:0000313" key="10">
    <source>
        <dbReference type="RefSeq" id="XP_010912367.1"/>
    </source>
</evidence>
<evidence type="ECO:0000313" key="12">
    <source>
        <dbReference type="RefSeq" id="XP_029118380.1"/>
    </source>
</evidence>
<feature type="compositionally biased region" description="Polar residues" evidence="7">
    <location>
        <begin position="109"/>
        <end position="119"/>
    </location>
</feature>
<evidence type="ECO:0000256" key="3">
    <source>
        <dbReference type="ARBA" id="ARBA00022771"/>
    </source>
</evidence>
<feature type="compositionally biased region" description="Low complexity" evidence="7">
    <location>
        <begin position="61"/>
        <end position="71"/>
    </location>
</feature>
<keyword evidence="4" id="KW-0862">Zinc</keyword>
<dbReference type="InterPro" id="IPR056511">
    <property type="entry name" value="IDM1_C"/>
</dbReference>
<evidence type="ECO:0000256" key="4">
    <source>
        <dbReference type="ARBA" id="ARBA00022833"/>
    </source>
</evidence>
<dbReference type="Pfam" id="PF00628">
    <property type="entry name" value="PHD"/>
    <property type="match status" value="1"/>
</dbReference>
<protein>
    <submittedName>
        <fullName evidence="10 11">Uncharacterized protein LOC105038303</fullName>
    </submittedName>
</protein>
<sequence>MAPLPMENSALNGSFLVLNLGNNTVGLGNSSAFPVASNAFNQNTVERTPNLNAICKMDTLSNSTEEASSASESHKGKRASREMEDPDWVPEKKARKSSGSASRMARPKQGTSVCKNTSEIPPIEDNSMFGSKSGPPPPYLVNLLQFFGWRVIFRPGFGDYIYISPNGIAYYSLPKAFETFLHGTSKYKEKAWSASQFRENRGLDGIFVGGLSASNVGLQSGAAAAGNFIAGLPASSAPLQSGVAYEGSSKKGKGIKTKNSAIRENVERGMTSHAGLQSGATADGNSVAGLPASNIPLQSGVAAEGSGKKGAIFKTKNSTIRGKAEPEMTVEKPPQLKQSSVYKISKDSSNIPGTVVSEGVNQVVSSSMVDEKTKSHVEDRCLESESKQMAGRCSLTTENDRPCTNGTCQDGELLEVRKSMQISGRHVPVGSKVDNAETNGNCSYLSTCRVSGNAVKGKGEQKFATSQAKIVLDNMPKVRMINQSSNNEVIKSKCSSMSVTRNTQSSKTSVEKDNQVVGVRRSKRVNKKNVPVDTEVHAELMVENSLASSKSVVDTAARRNKGKSLASESVLDDKMCFSMTGTSSGSEAQKLDCSNAILSCQTDVSDMHQSGDVLGVRRSVRINGKHVRVDDELDVETGVDDTFLDLSTFAANTVLKDEEELITKFSELNDKEGRSPESDNMQLKQTNSKKSDSQIFRTHEQVESHDSRNSDKAKNPGSEKSSASQKEIEVAKRKPAGGGNLNTKQKKKQNHGCSLIVRRNGKDNHHGEILPQRKLTILSWLIDFGILTENEKLVYISKNSMGNILNGLVTRGGIWCDDCKEVEPLSKFKAHAGSDLYLPWDNIFLMSGKTLTQCLLESWEKEKKRHKVGFQTVGTDGPDPSDDTCGVCADGGHLICCDNCPSTFHQDCVMLKTLPEGTWYCPYCRCAFCMVAEHGSKGVPDTSALLVCKQCRRKYHQQCAWGNDINEMDSAPISFCGKKCKKLATQLSDMLGVSNSMEGGFSWTLLKCLDENEGVITHERLPFIVECNVKLSMALSVLNECFVPLVDQRTGVNVICQALYNCGSNFNRLNYEGFHTLILEKDEEIISVASLRFHGTNLAEMPFVGTRPLYQRQGMCHRLLKATEDMLSSLCIKNLIIPAIPDLLEMWMKSFSFKPLEPSFKDEIRNLSMVVFARTNLLQKSICNIRAVDPEDMQTDNSIKHGKNTQKNDEPPSTFGEHSQTGGSVTNDQDWWSYEYNTEGLEDDIPDPWRMNADFSEIQYSKVPNGSAFNSLPPYDTSMTNLETLSQSLTAAPLSFPPVNMVLDHNPLATGIISTPDSQLNSLQSATEARDAQYDAVTCTLSFENLIRMRS</sequence>
<dbReference type="RefSeq" id="XP_019703674.1">
    <property type="nucleotide sequence ID" value="XM_019848115.2"/>
</dbReference>
<dbReference type="OrthoDB" id="429143at2759"/>
<evidence type="ECO:0000256" key="1">
    <source>
        <dbReference type="ARBA" id="ARBA00004123"/>
    </source>
</evidence>
<dbReference type="PANTHER" id="PTHR46309">
    <property type="entry name" value="PHD FINGER PROTEIN 12"/>
    <property type="match status" value="1"/>
</dbReference>
<proteinExistence type="predicted"/>
<keyword evidence="9" id="KW-1185">Reference proteome</keyword>
<name>A0A6I9QRV8_ELAGV</name>
<dbReference type="CDD" id="cd15532">
    <property type="entry name" value="PHD2_CHD_II"/>
    <property type="match status" value="1"/>
</dbReference>
<dbReference type="InterPro" id="IPR011011">
    <property type="entry name" value="Znf_FYVE_PHD"/>
</dbReference>
<comment type="subcellular location">
    <subcellularLocation>
        <location evidence="1">Nucleus</location>
    </subcellularLocation>
</comment>
<feature type="domain" description="PHD-type" evidence="8">
    <location>
        <begin position="882"/>
        <end position="927"/>
    </location>
</feature>
<dbReference type="GO" id="GO:0008270">
    <property type="term" value="F:zinc ion binding"/>
    <property type="evidence" value="ECO:0007669"/>
    <property type="project" value="UniProtKB-KW"/>
</dbReference>